<evidence type="ECO:0000256" key="4">
    <source>
        <dbReference type="ARBA" id="ARBA00013208"/>
    </source>
</evidence>
<keyword evidence="10" id="KW-0472">Membrane</keyword>
<dbReference type="GO" id="GO:0006465">
    <property type="term" value="P:signal peptide processing"/>
    <property type="evidence" value="ECO:0007669"/>
    <property type="project" value="InterPro"/>
</dbReference>
<dbReference type="STRING" id="284581.AMD01_06520"/>
<proteinExistence type="inferred from homology"/>
<evidence type="ECO:0000256" key="6">
    <source>
        <dbReference type="ARBA" id="ARBA00022670"/>
    </source>
</evidence>
<dbReference type="PROSITE" id="PS00501">
    <property type="entry name" value="SPASE_I_1"/>
    <property type="match status" value="1"/>
</dbReference>
<evidence type="ECO:0000256" key="1">
    <source>
        <dbReference type="ARBA" id="ARBA00000677"/>
    </source>
</evidence>
<dbReference type="PROSITE" id="PS00760">
    <property type="entry name" value="SPASE_I_2"/>
    <property type="match status" value="1"/>
</dbReference>
<feature type="active site" evidence="11">
    <location>
        <position position="85"/>
    </location>
</feature>
<evidence type="ECO:0000256" key="12">
    <source>
        <dbReference type="RuleBase" id="RU003993"/>
    </source>
</evidence>
<comment type="caution">
    <text evidence="15">The sequence shown here is derived from an EMBL/GenBank/DDBJ whole genome shotgun (WGS) entry which is preliminary data.</text>
</comment>
<dbReference type="PROSITE" id="PS00761">
    <property type="entry name" value="SPASE_I_3"/>
    <property type="match status" value="1"/>
</dbReference>
<dbReference type="InterPro" id="IPR019757">
    <property type="entry name" value="Pept_S26A_signal_pept_1_Lys-AS"/>
</dbReference>
<dbReference type="Pfam" id="PF10502">
    <property type="entry name" value="Peptidase_S26"/>
    <property type="match status" value="1"/>
</dbReference>
<dbReference type="InterPro" id="IPR019758">
    <property type="entry name" value="Pept_S26A_signal_pept_1_CS"/>
</dbReference>
<accession>A0A0M0LAJ1</accession>
<comment type="similarity">
    <text evidence="3 13">Belongs to the peptidase S26 family.</text>
</comment>
<protein>
    <recommendedName>
        <fullName evidence="4 12">Signal peptidase I</fullName>
        <ecNumber evidence="4 12">3.4.21.89</ecNumber>
    </recommendedName>
</protein>
<dbReference type="CDD" id="cd06530">
    <property type="entry name" value="S26_SPase_I"/>
    <property type="match status" value="1"/>
</dbReference>
<dbReference type="Proteomes" id="UP000037558">
    <property type="component" value="Unassembled WGS sequence"/>
</dbReference>
<keyword evidence="16" id="KW-1185">Reference proteome</keyword>
<keyword evidence="6 12" id="KW-0645">Protease</keyword>
<dbReference type="InterPro" id="IPR019756">
    <property type="entry name" value="Pept_S26A_signal_pept_1_Ser-AS"/>
</dbReference>
<dbReference type="NCBIfam" id="TIGR02227">
    <property type="entry name" value="sigpep_I_bact"/>
    <property type="match status" value="1"/>
</dbReference>
<evidence type="ECO:0000256" key="8">
    <source>
        <dbReference type="ARBA" id="ARBA00022801"/>
    </source>
</evidence>
<name>A0A0M0LAJ1_9BACI</name>
<dbReference type="RefSeq" id="WP_053400593.1">
    <property type="nucleotide sequence ID" value="NZ_JAMAUM010000013.1"/>
</dbReference>
<dbReference type="PANTHER" id="PTHR43390">
    <property type="entry name" value="SIGNAL PEPTIDASE I"/>
    <property type="match status" value="1"/>
</dbReference>
<comment type="subcellular location">
    <subcellularLocation>
        <location evidence="2">Cell membrane</location>
        <topology evidence="2">Single-pass type II membrane protein</topology>
    </subcellularLocation>
    <subcellularLocation>
        <location evidence="13">Membrane</location>
        <topology evidence="13">Single-pass type II membrane protein</topology>
    </subcellularLocation>
</comment>
<comment type="catalytic activity">
    <reaction evidence="1 12">
        <text>Cleavage of hydrophobic, N-terminal signal or leader sequences from secreted and periplasmic proteins.</text>
        <dbReference type="EC" id="3.4.21.89"/>
    </reaction>
</comment>
<organism evidence="15 16">
    <name type="scientific">Priestia koreensis</name>
    <dbReference type="NCBI Taxonomy" id="284581"/>
    <lineage>
        <taxon>Bacteria</taxon>
        <taxon>Bacillati</taxon>
        <taxon>Bacillota</taxon>
        <taxon>Bacilli</taxon>
        <taxon>Bacillales</taxon>
        <taxon>Bacillaceae</taxon>
        <taxon>Priestia</taxon>
    </lineage>
</organism>
<dbReference type="PANTHER" id="PTHR43390:SF1">
    <property type="entry name" value="CHLOROPLAST PROCESSING PEPTIDASE"/>
    <property type="match status" value="1"/>
</dbReference>
<evidence type="ECO:0000256" key="11">
    <source>
        <dbReference type="PIRSR" id="PIRSR600223-1"/>
    </source>
</evidence>
<dbReference type="PATRIC" id="fig|284581.3.peg.4708"/>
<keyword evidence="9" id="KW-1133">Transmembrane helix</keyword>
<feature type="domain" description="Peptidase S26" evidence="14">
    <location>
        <begin position="11"/>
        <end position="176"/>
    </location>
</feature>
<evidence type="ECO:0000256" key="9">
    <source>
        <dbReference type="ARBA" id="ARBA00022989"/>
    </source>
</evidence>
<feature type="active site" evidence="11">
    <location>
        <position position="41"/>
    </location>
</feature>
<dbReference type="GO" id="GO:0005886">
    <property type="term" value="C:plasma membrane"/>
    <property type="evidence" value="ECO:0007669"/>
    <property type="project" value="UniProtKB-SubCell"/>
</dbReference>
<keyword evidence="7" id="KW-0812">Transmembrane</keyword>
<dbReference type="InterPro" id="IPR036286">
    <property type="entry name" value="LexA/Signal_pep-like_sf"/>
</dbReference>
<evidence type="ECO:0000256" key="10">
    <source>
        <dbReference type="ARBA" id="ARBA00023136"/>
    </source>
</evidence>
<gene>
    <name evidence="15" type="ORF">AMD01_06520</name>
</gene>
<dbReference type="Gene3D" id="2.10.109.10">
    <property type="entry name" value="Umud Fragment, subunit A"/>
    <property type="match status" value="1"/>
</dbReference>
<dbReference type="EC" id="3.4.21.89" evidence="4 12"/>
<evidence type="ECO:0000256" key="2">
    <source>
        <dbReference type="ARBA" id="ARBA00004401"/>
    </source>
</evidence>
<dbReference type="InterPro" id="IPR000223">
    <property type="entry name" value="Pept_S26A_signal_pept_1"/>
</dbReference>
<dbReference type="GO" id="GO:0004252">
    <property type="term" value="F:serine-type endopeptidase activity"/>
    <property type="evidence" value="ECO:0007669"/>
    <property type="project" value="InterPro"/>
</dbReference>
<dbReference type="SUPFAM" id="SSF51306">
    <property type="entry name" value="LexA/Signal peptidase"/>
    <property type="match status" value="1"/>
</dbReference>
<dbReference type="OrthoDB" id="9802919at2"/>
<dbReference type="FunFam" id="2.10.109.10:FF:000008">
    <property type="entry name" value="Signal peptidase I"/>
    <property type="match status" value="1"/>
</dbReference>
<evidence type="ECO:0000313" key="16">
    <source>
        <dbReference type="Proteomes" id="UP000037558"/>
    </source>
</evidence>
<evidence type="ECO:0000256" key="13">
    <source>
        <dbReference type="RuleBase" id="RU362042"/>
    </source>
</evidence>
<evidence type="ECO:0000256" key="7">
    <source>
        <dbReference type="ARBA" id="ARBA00022692"/>
    </source>
</evidence>
<evidence type="ECO:0000256" key="3">
    <source>
        <dbReference type="ARBA" id="ARBA00009370"/>
    </source>
</evidence>
<reference evidence="16" key="1">
    <citation type="submission" date="2015-08" db="EMBL/GenBank/DDBJ databases">
        <title>Fjat-14210 dsm16467.</title>
        <authorList>
            <person name="Liu B."/>
            <person name="Wang J."/>
            <person name="Zhu Y."/>
            <person name="Liu G."/>
            <person name="Chen Q."/>
            <person name="Chen Z."/>
            <person name="Lan J."/>
            <person name="Che J."/>
            <person name="Ge C."/>
            <person name="Shi H."/>
            <person name="Pan Z."/>
            <person name="Liu X."/>
        </authorList>
    </citation>
    <scope>NUCLEOTIDE SEQUENCE [LARGE SCALE GENOMIC DNA]</scope>
    <source>
        <strain evidence="16">DSM 16467</strain>
    </source>
</reference>
<keyword evidence="8 12" id="KW-0378">Hydrolase</keyword>
<dbReference type="AlphaFoldDB" id="A0A0M0LAJ1"/>
<dbReference type="InterPro" id="IPR019533">
    <property type="entry name" value="Peptidase_S26"/>
</dbReference>
<evidence type="ECO:0000313" key="15">
    <source>
        <dbReference type="EMBL" id="KOO47678.1"/>
    </source>
</evidence>
<evidence type="ECO:0000259" key="14">
    <source>
        <dbReference type="Pfam" id="PF10502"/>
    </source>
</evidence>
<sequence length="185" mass="21399">MARRLKSKEKISWFRALLYAIGIAFLVRTFLITPYTVSGASMNPTLENGERLFINKLAASLGDIKHGDIVIIKNKEQAKKRHYVKRVIGLPGDTIEMKRDRLYINGKMIQEPYLNHNLKQAQEYDMLLTNDFGPMEVPEHFFFVMGDNRLISKDSRNGLGLISEKRIIGTSEFVMYPLKKMRHTH</sequence>
<dbReference type="EMBL" id="LILC01000007">
    <property type="protein sequence ID" value="KOO47678.1"/>
    <property type="molecule type" value="Genomic_DNA"/>
</dbReference>
<dbReference type="GO" id="GO:0009003">
    <property type="term" value="F:signal peptidase activity"/>
    <property type="evidence" value="ECO:0007669"/>
    <property type="project" value="UniProtKB-EC"/>
</dbReference>
<dbReference type="PRINTS" id="PR00727">
    <property type="entry name" value="LEADERPTASE"/>
</dbReference>
<keyword evidence="5" id="KW-1003">Cell membrane</keyword>
<evidence type="ECO:0000256" key="5">
    <source>
        <dbReference type="ARBA" id="ARBA00022475"/>
    </source>
</evidence>